<evidence type="ECO:0000256" key="2">
    <source>
        <dbReference type="ARBA" id="ARBA00010699"/>
    </source>
</evidence>
<gene>
    <name evidence="8" type="primary">fmt</name>
    <name evidence="12" type="ORF">AUK40_05520</name>
</gene>
<dbReference type="GO" id="GO:0005829">
    <property type="term" value="C:cytosol"/>
    <property type="evidence" value="ECO:0007669"/>
    <property type="project" value="TreeGrafter"/>
</dbReference>
<dbReference type="InterPro" id="IPR005793">
    <property type="entry name" value="Formyl_trans_C"/>
</dbReference>
<dbReference type="Pfam" id="PF00551">
    <property type="entry name" value="Formyl_trans_N"/>
    <property type="match status" value="1"/>
</dbReference>
<evidence type="ECO:0000256" key="4">
    <source>
        <dbReference type="ARBA" id="ARBA00016014"/>
    </source>
</evidence>
<organism evidence="12 13">
    <name type="scientific">Candidatus Wirthbacteria bacterium CG2_30_54_11</name>
    <dbReference type="NCBI Taxonomy" id="1817892"/>
    <lineage>
        <taxon>Bacteria</taxon>
        <taxon>Candidatus Wirthbacteria</taxon>
    </lineage>
</organism>
<feature type="transmembrane region" description="Helical" evidence="9">
    <location>
        <begin position="485"/>
        <end position="506"/>
    </location>
</feature>
<dbReference type="EC" id="2.1.2.9" evidence="3 8"/>
<dbReference type="Gene3D" id="3.40.50.170">
    <property type="entry name" value="Formyl transferase, N-terminal domain"/>
    <property type="match status" value="1"/>
</dbReference>
<keyword evidence="9" id="KW-0472">Membrane</keyword>
<dbReference type="InterPro" id="IPR037022">
    <property type="entry name" value="Formyl_trans_C_sf"/>
</dbReference>
<feature type="transmembrane region" description="Helical" evidence="9">
    <location>
        <begin position="382"/>
        <end position="401"/>
    </location>
</feature>
<evidence type="ECO:0000256" key="7">
    <source>
        <dbReference type="ARBA" id="ARBA00048558"/>
    </source>
</evidence>
<dbReference type="AlphaFoldDB" id="A0A1J5IXJ3"/>
<feature type="transmembrane region" description="Helical" evidence="9">
    <location>
        <begin position="459"/>
        <end position="478"/>
    </location>
</feature>
<keyword evidence="5 8" id="KW-0808">Transferase</keyword>
<dbReference type="InterPro" id="IPR005794">
    <property type="entry name" value="Fmt"/>
</dbReference>
<dbReference type="Pfam" id="PF02911">
    <property type="entry name" value="Formyl_trans_C"/>
    <property type="match status" value="1"/>
</dbReference>
<evidence type="ECO:0000256" key="6">
    <source>
        <dbReference type="ARBA" id="ARBA00022917"/>
    </source>
</evidence>
<dbReference type="HAMAP" id="MF_00182">
    <property type="entry name" value="Formyl_trans"/>
    <property type="match status" value="1"/>
</dbReference>
<dbReference type="PANTHER" id="PTHR11138:SF5">
    <property type="entry name" value="METHIONYL-TRNA FORMYLTRANSFERASE, MITOCHONDRIAL"/>
    <property type="match status" value="1"/>
</dbReference>
<keyword evidence="9" id="KW-1133">Transmembrane helix</keyword>
<comment type="similarity">
    <text evidence="2 8">Belongs to the Fmt family.</text>
</comment>
<reference evidence="12 13" key="1">
    <citation type="journal article" date="2016" name="Environ. Microbiol.">
        <title>Genomic resolution of a cold subsurface aquifer community provides metabolic insights for novel microbes adapted to high CO concentrations.</title>
        <authorList>
            <person name="Probst A.J."/>
            <person name="Castelle C.J."/>
            <person name="Singh A."/>
            <person name="Brown C.T."/>
            <person name="Anantharaman K."/>
            <person name="Sharon I."/>
            <person name="Hug L.A."/>
            <person name="Burstein D."/>
            <person name="Emerson J.B."/>
            <person name="Thomas B.C."/>
            <person name="Banfield J.F."/>
        </authorList>
    </citation>
    <scope>NUCLEOTIDE SEQUENCE [LARGE SCALE GENOMIC DNA]</scope>
    <source>
        <strain evidence="12">CG2_30_54_11</strain>
    </source>
</reference>
<dbReference type="SUPFAM" id="SSF53328">
    <property type="entry name" value="Formyltransferase"/>
    <property type="match status" value="1"/>
</dbReference>
<proteinExistence type="inferred from homology"/>
<dbReference type="CDD" id="cd08704">
    <property type="entry name" value="Met_tRNA_FMT_C"/>
    <property type="match status" value="1"/>
</dbReference>
<protein>
    <recommendedName>
        <fullName evidence="4 8">Methionyl-tRNA formyltransferase</fullName>
        <ecNumber evidence="3 8">2.1.2.9</ecNumber>
    </recommendedName>
</protein>
<dbReference type="Gene3D" id="3.10.25.10">
    <property type="entry name" value="Formyl transferase, C-terminal domain"/>
    <property type="match status" value="1"/>
</dbReference>
<evidence type="ECO:0000256" key="3">
    <source>
        <dbReference type="ARBA" id="ARBA00012261"/>
    </source>
</evidence>
<evidence type="ECO:0000256" key="9">
    <source>
        <dbReference type="SAM" id="Phobius"/>
    </source>
</evidence>
<comment type="caution">
    <text evidence="12">The sequence shown here is derived from an EMBL/GenBank/DDBJ whole genome shotgun (WGS) entry which is preliminary data.</text>
</comment>
<comment type="function">
    <text evidence="1 8">Attaches a formyl group to the free amino group of methionyl-tRNA(fMet). The formyl group appears to play a dual role in the initiator identity of N-formylmethionyl-tRNA by promoting its recognition by IF2 and preventing the misappropriation of this tRNA by the elongation apparatus.</text>
</comment>
<comment type="catalytic activity">
    <reaction evidence="7 8">
        <text>L-methionyl-tRNA(fMet) + (6R)-10-formyltetrahydrofolate = N-formyl-L-methionyl-tRNA(fMet) + (6S)-5,6,7,8-tetrahydrofolate + H(+)</text>
        <dbReference type="Rhea" id="RHEA:24380"/>
        <dbReference type="Rhea" id="RHEA-COMP:9952"/>
        <dbReference type="Rhea" id="RHEA-COMP:9953"/>
        <dbReference type="ChEBI" id="CHEBI:15378"/>
        <dbReference type="ChEBI" id="CHEBI:57453"/>
        <dbReference type="ChEBI" id="CHEBI:78530"/>
        <dbReference type="ChEBI" id="CHEBI:78844"/>
        <dbReference type="ChEBI" id="CHEBI:195366"/>
        <dbReference type="EC" id="2.1.2.9"/>
    </reaction>
</comment>
<feature type="domain" description="Formyl transferase N-terminal" evidence="10">
    <location>
        <begin position="7"/>
        <end position="193"/>
    </location>
</feature>
<dbReference type="InterPro" id="IPR044135">
    <property type="entry name" value="Met-tRNA-FMT_C"/>
</dbReference>
<keyword evidence="9" id="KW-0812">Transmembrane</keyword>
<keyword evidence="6 8" id="KW-0648">Protein biosynthesis</keyword>
<accession>A0A1J5IXJ3</accession>
<feature type="transmembrane region" description="Helical" evidence="9">
    <location>
        <begin position="421"/>
        <end position="439"/>
    </location>
</feature>
<evidence type="ECO:0000313" key="12">
    <source>
        <dbReference type="EMBL" id="OIP95976.1"/>
    </source>
</evidence>
<dbReference type="GO" id="GO:0004479">
    <property type="term" value="F:methionyl-tRNA formyltransferase activity"/>
    <property type="evidence" value="ECO:0007669"/>
    <property type="project" value="UniProtKB-UniRule"/>
</dbReference>
<name>A0A1J5IXJ3_9BACT</name>
<evidence type="ECO:0000256" key="5">
    <source>
        <dbReference type="ARBA" id="ARBA00022679"/>
    </source>
</evidence>
<dbReference type="EMBL" id="MNZT01000097">
    <property type="protein sequence ID" value="OIP95976.1"/>
    <property type="molecule type" value="Genomic_DNA"/>
</dbReference>
<evidence type="ECO:0000256" key="8">
    <source>
        <dbReference type="HAMAP-Rule" id="MF_00182"/>
    </source>
</evidence>
<feature type="domain" description="Formyl transferase C-terminal" evidence="11">
    <location>
        <begin position="224"/>
        <end position="316"/>
    </location>
</feature>
<dbReference type="InterPro" id="IPR011034">
    <property type="entry name" value="Formyl_transferase-like_C_sf"/>
</dbReference>
<dbReference type="STRING" id="1817892.AUK40_05520"/>
<dbReference type="InterPro" id="IPR041711">
    <property type="entry name" value="Met-tRNA-FMT_N"/>
</dbReference>
<evidence type="ECO:0000259" key="11">
    <source>
        <dbReference type="Pfam" id="PF02911"/>
    </source>
</evidence>
<feature type="binding site" evidence="8">
    <location>
        <begin position="122"/>
        <end position="125"/>
    </location>
    <ligand>
        <name>(6S)-5,6,7,8-tetrahydrofolate</name>
        <dbReference type="ChEBI" id="CHEBI:57453"/>
    </ligand>
</feature>
<dbReference type="InterPro" id="IPR002376">
    <property type="entry name" value="Formyl_transf_N"/>
</dbReference>
<feature type="transmembrane region" description="Helical" evidence="9">
    <location>
        <begin position="518"/>
        <end position="551"/>
    </location>
</feature>
<feature type="transmembrane region" description="Helical" evidence="9">
    <location>
        <begin position="358"/>
        <end position="376"/>
    </location>
</feature>
<sequence>MNEQTINVVFIGSGDFSIPVFRSLRSLTGADTRFTITGIVTQPDRPAGRGRILTPSPLKKALSEDPQTSSLPILTPMKLAAEADAVLEQFKPDLIVTADYGQIVPFVLLTRPRYRCLNVHPSLLPALRGATPIPTAILQGKTETGVTIQIMAEKLDAGDILEQKTVTIEPNDTAHSLEEKLMRAASDMLVDTIRSYVDGKLIPVLQDETQATFCYEKDFDATRSCLDWEESAVICEQRIRASYKKPLAWTTYRGKRIKIISALRASPLFGIQLQPGELYPASGKLFVGTHDGWLQVVTLQTEGKNPSPAEDFINGQHIGEEEFFLNLLEDDSQNENGSSRPSSPWKPSKLRLIIDHPAYLLTEFILFFLFSGLLALQPADPLQSLFIFLPVMAYSIGILLLHRSSIHWDTGKIFKDLKAYLVPTLIICIATLSLYPLSANLSSLAWLTTETWSISRNTLLIYLIAFAPLKAFIFQSFALQRSRRLGLHVVNSVIFNALLFGLAHVLLGSSYLSLSALLTGLILAAVAVSAPSLTALTIAQIAWGICLLITLG</sequence>
<dbReference type="SUPFAM" id="SSF50486">
    <property type="entry name" value="FMT C-terminal domain-like"/>
    <property type="match status" value="1"/>
</dbReference>
<dbReference type="Proteomes" id="UP000183245">
    <property type="component" value="Unassembled WGS sequence"/>
</dbReference>
<evidence type="ECO:0000256" key="1">
    <source>
        <dbReference type="ARBA" id="ARBA00002606"/>
    </source>
</evidence>
<dbReference type="InterPro" id="IPR036477">
    <property type="entry name" value="Formyl_transf_N_sf"/>
</dbReference>
<dbReference type="NCBIfam" id="TIGR00460">
    <property type="entry name" value="fmt"/>
    <property type="match status" value="1"/>
</dbReference>
<dbReference type="CDD" id="cd08646">
    <property type="entry name" value="FMT_core_Met-tRNA-FMT_N"/>
    <property type="match status" value="1"/>
</dbReference>
<dbReference type="PANTHER" id="PTHR11138">
    <property type="entry name" value="METHIONYL-TRNA FORMYLTRANSFERASE"/>
    <property type="match status" value="1"/>
</dbReference>
<evidence type="ECO:0000259" key="10">
    <source>
        <dbReference type="Pfam" id="PF00551"/>
    </source>
</evidence>
<evidence type="ECO:0000313" key="13">
    <source>
        <dbReference type="Proteomes" id="UP000183245"/>
    </source>
</evidence>